<proteinExistence type="predicted"/>
<evidence type="ECO:0000313" key="9">
    <source>
        <dbReference type="EMBL" id="MBM7471022.1"/>
    </source>
</evidence>
<reference evidence="9 10" key="1">
    <citation type="submission" date="2021-01" db="EMBL/GenBank/DDBJ databases">
        <title>Sequencing the genomes of 1000 actinobacteria strains.</title>
        <authorList>
            <person name="Klenk H.-P."/>
        </authorList>
    </citation>
    <scope>NUCLEOTIDE SEQUENCE [LARGE SCALE GENOMIC DNA]</scope>
    <source>
        <strain evidence="9 10">DSM 13057</strain>
    </source>
</reference>
<feature type="domain" description="Fido" evidence="8">
    <location>
        <begin position="136"/>
        <end position="295"/>
    </location>
</feature>
<dbReference type="Gene3D" id="1.10.3290.10">
    <property type="entry name" value="Fido-like domain"/>
    <property type="match status" value="1"/>
</dbReference>
<accession>A0ABS2L1S2</accession>
<gene>
    <name evidence="9" type="ORF">JOE66_000656</name>
</gene>
<keyword evidence="4" id="KW-0067">ATP-binding</keyword>
<dbReference type="InterPro" id="IPR003812">
    <property type="entry name" value="Fido"/>
</dbReference>
<dbReference type="PANTHER" id="PTHR39560">
    <property type="entry name" value="PROTEIN ADENYLYLTRANSFERASE FIC-RELATED"/>
    <property type="match status" value="1"/>
</dbReference>
<dbReference type="EMBL" id="JAFBBU010000001">
    <property type="protein sequence ID" value="MBM7471022.1"/>
    <property type="molecule type" value="Genomic_DNA"/>
</dbReference>
<comment type="catalytic activity">
    <reaction evidence="6">
        <text>L-threonyl-[protein] + ATP = 3-O-(5'-adenylyl)-L-threonyl-[protein] + diphosphate</text>
        <dbReference type="Rhea" id="RHEA:54292"/>
        <dbReference type="Rhea" id="RHEA-COMP:11060"/>
        <dbReference type="Rhea" id="RHEA-COMP:13847"/>
        <dbReference type="ChEBI" id="CHEBI:30013"/>
        <dbReference type="ChEBI" id="CHEBI:30616"/>
        <dbReference type="ChEBI" id="CHEBI:33019"/>
        <dbReference type="ChEBI" id="CHEBI:138113"/>
        <dbReference type="EC" id="2.7.7.108"/>
    </reaction>
</comment>
<dbReference type="SUPFAM" id="SSF140931">
    <property type="entry name" value="Fic-like"/>
    <property type="match status" value="1"/>
</dbReference>
<dbReference type="RefSeq" id="WP_205106720.1">
    <property type="nucleotide sequence ID" value="NZ_BAAAHT010000017.1"/>
</dbReference>
<evidence type="ECO:0000313" key="10">
    <source>
        <dbReference type="Proteomes" id="UP000776164"/>
    </source>
</evidence>
<dbReference type="PANTHER" id="PTHR39560:SF1">
    <property type="entry name" value="PROTEIN ADENYLYLTRANSFERASE FIC-RELATED"/>
    <property type="match status" value="1"/>
</dbReference>
<protein>
    <recommendedName>
        <fullName evidence="5">protein adenylyltransferase</fullName>
        <ecNumber evidence="5">2.7.7.108</ecNumber>
    </recommendedName>
</protein>
<dbReference type="Pfam" id="PF02661">
    <property type="entry name" value="Fic"/>
    <property type="match status" value="1"/>
</dbReference>
<evidence type="ECO:0000256" key="7">
    <source>
        <dbReference type="ARBA" id="ARBA00048696"/>
    </source>
</evidence>
<evidence type="ECO:0000259" key="8">
    <source>
        <dbReference type="PROSITE" id="PS51459"/>
    </source>
</evidence>
<evidence type="ECO:0000256" key="3">
    <source>
        <dbReference type="ARBA" id="ARBA00022741"/>
    </source>
</evidence>
<dbReference type="InterPro" id="IPR036597">
    <property type="entry name" value="Fido-like_dom_sf"/>
</dbReference>
<evidence type="ECO:0000256" key="5">
    <source>
        <dbReference type="ARBA" id="ARBA00034531"/>
    </source>
</evidence>
<evidence type="ECO:0000256" key="4">
    <source>
        <dbReference type="ARBA" id="ARBA00022840"/>
    </source>
</evidence>
<keyword evidence="3" id="KW-0547">Nucleotide-binding</keyword>
<organism evidence="9 10">
    <name type="scientific">Subtercola frigoramans</name>
    <dbReference type="NCBI Taxonomy" id="120298"/>
    <lineage>
        <taxon>Bacteria</taxon>
        <taxon>Bacillati</taxon>
        <taxon>Actinomycetota</taxon>
        <taxon>Actinomycetes</taxon>
        <taxon>Micrococcales</taxon>
        <taxon>Microbacteriaceae</taxon>
        <taxon>Subtercola</taxon>
    </lineage>
</organism>
<dbReference type="EC" id="2.7.7.108" evidence="5"/>
<dbReference type="Proteomes" id="UP000776164">
    <property type="component" value="Unassembled WGS sequence"/>
</dbReference>
<evidence type="ECO:0000256" key="2">
    <source>
        <dbReference type="ARBA" id="ARBA00022695"/>
    </source>
</evidence>
<name>A0ABS2L1S2_9MICO</name>
<keyword evidence="10" id="KW-1185">Reference proteome</keyword>
<keyword evidence="1" id="KW-0808">Transferase</keyword>
<evidence type="ECO:0000256" key="6">
    <source>
        <dbReference type="ARBA" id="ARBA00047939"/>
    </source>
</evidence>
<dbReference type="PROSITE" id="PS51459">
    <property type="entry name" value="FIDO"/>
    <property type="match status" value="1"/>
</dbReference>
<evidence type="ECO:0000256" key="1">
    <source>
        <dbReference type="ARBA" id="ARBA00022679"/>
    </source>
</evidence>
<sequence>MATEPGLLGGADLVSEEEIQRRVDFADAALALVRCDAGDLRHRVLVRKVASGGISADEAVAITAARVGASIGDPELTVGSGDDEYEIPGSSTLRNRLVSPSHPYGIDDSDEFRRIEREISRIRLVELAAEPVRGHLDYDHMKHIHRRIFGDVFLWAGRERVDPSSIVRFAPDAVHFEPGDNTAPPMKYRYFAGSDIAEACSVVYAQLHELRARKDLGRAGILDLMAELAGEIQTIHAFRDGNSRTVYVFALQFFEEIGYPADPSQFLKNSELRDRMIHARFQNHATGRHEAYFRTFDALLAT</sequence>
<comment type="catalytic activity">
    <reaction evidence="7">
        <text>L-tyrosyl-[protein] + ATP = O-(5'-adenylyl)-L-tyrosyl-[protein] + diphosphate</text>
        <dbReference type="Rhea" id="RHEA:54288"/>
        <dbReference type="Rhea" id="RHEA-COMP:10136"/>
        <dbReference type="Rhea" id="RHEA-COMP:13846"/>
        <dbReference type="ChEBI" id="CHEBI:30616"/>
        <dbReference type="ChEBI" id="CHEBI:33019"/>
        <dbReference type="ChEBI" id="CHEBI:46858"/>
        <dbReference type="ChEBI" id="CHEBI:83624"/>
        <dbReference type="EC" id="2.7.7.108"/>
    </reaction>
</comment>
<comment type="caution">
    <text evidence="9">The sequence shown here is derived from an EMBL/GenBank/DDBJ whole genome shotgun (WGS) entry which is preliminary data.</text>
</comment>
<keyword evidence="2" id="KW-0548">Nucleotidyltransferase</keyword>